<feature type="transmembrane region" description="Helical" evidence="1">
    <location>
        <begin position="46"/>
        <end position="74"/>
    </location>
</feature>
<feature type="transmembrane region" description="Helical" evidence="1">
    <location>
        <begin position="483"/>
        <end position="504"/>
    </location>
</feature>
<feature type="transmembrane region" description="Helical" evidence="1">
    <location>
        <begin position="94"/>
        <end position="111"/>
    </location>
</feature>
<dbReference type="EMBL" id="MTYJ01000397">
    <property type="protein sequence ID" value="OWA54363.1"/>
    <property type="molecule type" value="Genomic_DNA"/>
</dbReference>
<proteinExistence type="predicted"/>
<keyword evidence="3" id="KW-1185">Reference proteome</keyword>
<organism evidence="2 3">
    <name type="scientific">Hypsibius exemplaris</name>
    <name type="common">Freshwater tardigrade</name>
    <dbReference type="NCBI Taxonomy" id="2072580"/>
    <lineage>
        <taxon>Eukaryota</taxon>
        <taxon>Metazoa</taxon>
        <taxon>Ecdysozoa</taxon>
        <taxon>Tardigrada</taxon>
        <taxon>Eutardigrada</taxon>
        <taxon>Parachela</taxon>
        <taxon>Hypsibioidea</taxon>
        <taxon>Hypsibiidae</taxon>
        <taxon>Hypsibius</taxon>
    </lineage>
</organism>
<reference evidence="3" key="1">
    <citation type="submission" date="2017-01" db="EMBL/GenBank/DDBJ databases">
        <title>Comparative genomics of anhydrobiosis in the tardigrade Hypsibius dujardini.</title>
        <authorList>
            <person name="Yoshida Y."/>
            <person name="Koutsovoulos G."/>
            <person name="Laetsch D."/>
            <person name="Stevens L."/>
            <person name="Kumar S."/>
            <person name="Horikawa D."/>
            <person name="Ishino K."/>
            <person name="Komine S."/>
            <person name="Tomita M."/>
            <person name="Blaxter M."/>
            <person name="Arakawa K."/>
        </authorList>
    </citation>
    <scope>NUCLEOTIDE SEQUENCE [LARGE SCALE GENOMIC DNA]</scope>
    <source>
        <strain evidence="3">Z151</strain>
    </source>
</reference>
<gene>
    <name evidence="2" type="ORF">BV898_18768</name>
</gene>
<feature type="transmembrane region" description="Helical" evidence="1">
    <location>
        <begin position="313"/>
        <end position="335"/>
    </location>
</feature>
<feature type="transmembrane region" description="Helical" evidence="1">
    <location>
        <begin position="145"/>
        <end position="163"/>
    </location>
</feature>
<name>A0A9X6RNG7_HYPEX</name>
<feature type="transmembrane region" description="Helical" evidence="1">
    <location>
        <begin position="510"/>
        <end position="532"/>
    </location>
</feature>
<evidence type="ECO:0000313" key="3">
    <source>
        <dbReference type="Proteomes" id="UP000192578"/>
    </source>
</evidence>
<keyword evidence="1" id="KW-0812">Transmembrane</keyword>
<dbReference type="Proteomes" id="UP000192578">
    <property type="component" value="Unassembled WGS sequence"/>
</dbReference>
<protein>
    <recommendedName>
        <fullName evidence="4">Gustatory receptor</fullName>
    </recommendedName>
</protein>
<feature type="transmembrane region" description="Helical" evidence="1">
    <location>
        <begin position="283"/>
        <end position="307"/>
    </location>
</feature>
<evidence type="ECO:0000256" key="1">
    <source>
        <dbReference type="SAM" id="Phobius"/>
    </source>
</evidence>
<keyword evidence="1" id="KW-0472">Membrane</keyword>
<sequence length="554" mass="62844">MSAPDVALDLSVGQTTLLRSIGFLPWAQPRSSVALYSYPTSKVPRFFTTILALLILSGAFYLTCVQVAIFLYGIYITRTQSSENHGVVEAFSDLPFTLICLRAILVLACFFHKRNTWAFIIADTKELLLCTTNGRSDCLRRVKQVAPLLMITTAALHISWELWEWAHYWVTWSPSNLASLTQAVPFFPTPSDVYTWQFVVIYFLFSSLAYVLSQQALACAFIPVAVLSHALKMAKMAIDEEAHRWKGREYLTCEHANKTWAKLRRWEETHSKILRLTEKTNSFFSQIFLISYTMDIMIGLSIASWSLTAESDIPTYAVSLCGFVIFCSYAVAFSIPLMHVLEQSDAIGISVHSLAFSVQQRKHDASDDIREDLLQLVERLVNFETATRRYVCRFSGMDIIRFSRGILTGNVYIGGIVLSWLLKKSIQILRHELMHTIEVTRNESNVSRRSDHFTLLTEQLRRWEKILLQANCVASRINHSYGWVFLATHVFDALNMLRLSSWIVSISETLGQYAFALGSVVAFGFYATIFPIPMVMVAEEVRSVKLGPGIPVRS</sequence>
<dbReference type="AlphaFoldDB" id="A0A9X6RNG7"/>
<evidence type="ECO:0000313" key="2">
    <source>
        <dbReference type="EMBL" id="OWA54363.1"/>
    </source>
</evidence>
<evidence type="ECO:0008006" key="4">
    <source>
        <dbReference type="Google" id="ProtNLM"/>
    </source>
</evidence>
<accession>A0A9X6RNG7</accession>
<feature type="transmembrane region" description="Helical" evidence="1">
    <location>
        <begin position="194"/>
        <end position="227"/>
    </location>
</feature>
<keyword evidence="1" id="KW-1133">Transmembrane helix</keyword>
<comment type="caution">
    <text evidence="2">The sequence shown here is derived from an EMBL/GenBank/DDBJ whole genome shotgun (WGS) entry which is preliminary data.</text>
</comment>